<dbReference type="KEGG" id="nha:Nham_2014"/>
<dbReference type="InterPro" id="IPR013762">
    <property type="entry name" value="Integrase-like_cat_sf"/>
</dbReference>
<dbReference type="GO" id="GO:0015074">
    <property type="term" value="P:DNA integration"/>
    <property type="evidence" value="ECO:0007669"/>
    <property type="project" value="UniProtKB-KW"/>
</dbReference>
<evidence type="ECO:0000313" key="8">
    <source>
        <dbReference type="EMBL" id="ABE62812.1"/>
    </source>
</evidence>
<feature type="domain" description="Core-binding (CB)" evidence="7">
    <location>
        <begin position="102"/>
        <end position="182"/>
    </location>
</feature>
<dbReference type="InterPro" id="IPR010998">
    <property type="entry name" value="Integrase_recombinase_N"/>
</dbReference>
<dbReference type="Gene3D" id="1.10.150.130">
    <property type="match status" value="1"/>
</dbReference>
<dbReference type="SUPFAM" id="SSF56349">
    <property type="entry name" value="DNA breaking-rejoining enzymes"/>
    <property type="match status" value="1"/>
</dbReference>
<dbReference type="PANTHER" id="PTHR30629:SF2">
    <property type="entry name" value="PROPHAGE INTEGRASE INTS-RELATED"/>
    <property type="match status" value="1"/>
</dbReference>
<keyword evidence="9" id="KW-1185">Reference proteome</keyword>
<evidence type="ECO:0000256" key="3">
    <source>
        <dbReference type="ARBA" id="ARBA00023125"/>
    </source>
</evidence>
<dbReference type="Pfam" id="PF00589">
    <property type="entry name" value="Phage_integrase"/>
    <property type="match status" value="1"/>
</dbReference>
<dbReference type="Proteomes" id="UP000001953">
    <property type="component" value="Chromosome"/>
</dbReference>
<evidence type="ECO:0000256" key="1">
    <source>
        <dbReference type="ARBA" id="ARBA00008857"/>
    </source>
</evidence>
<dbReference type="GO" id="GO:0006310">
    <property type="term" value="P:DNA recombination"/>
    <property type="evidence" value="ECO:0007669"/>
    <property type="project" value="UniProtKB-KW"/>
</dbReference>
<dbReference type="Pfam" id="PF22022">
    <property type="entry name" value="Phage_int_M"/>
    <property type="match status" value="1"/>
</dbReference>
<dbReference type="Gene3D" id="1.10.443.10">
    <property type="entry name" value="Intergrase catalytic core"/>
    <property type="match status" value="1"/>
</dbReference>
<evidence type="ECO:0000259" key="7">
    <source>
        <dbReference type="PROSITE" id="PS51900"/>
    </source>
</evidence>
<reference evidence="8 9" key="1">
    <citation type="submission" date="2006-03" db="EMBL/GenBank/DDBJ databases">
        <title>Complete sequence of chromosome of Nitrobacter hamburgensis X14.</title>
        <authorList>
            <consortium name="US DOE Joint Genome Institute"/>
            <person name="Copeland A."/>
            <person name="Lucas S."/>
            <person name="Lapidus A."/>
            <person name="Barry K."/>
            <person name="Detter J.C."/>
            <person name="Glavina del Rio T."/>
            <person name="Hammon N."/>
            <person name="Israni S."/>
            <person name="Dalin E."/>
            <person name="Tice H."/>
            <person name="Pitluck S."/>
            <person name="Chain P."/>
            <person name="Malfatti S."/>
            <person name="Shin M."/>
            <person name="Vergez L."/>
            <person name="Schmutz J."/>
            <person name="Larimer F."/>
            <person name="Land M."/>
            <person name="Hauser L."/>
            <person name="Kyrpides N."/>
            <person name="Ivanova N."/>
            <person name="Ward B."/>
            <person name="Arp D."/>
            <person name="Klotz M."/>
            <person name="Stein L."/>
            <person name="O'Mullan G."/>
            <person name="Starkenburg S."/>
            <person name="Sayavedra L."/>
            <person name="Poret-Peterson A.T."/>
            <person name="Gentry M.E."/>
            <person name="Bruce D."/>
            <person name="Richardson P."/>
        </authorList>
    </citation>
    <scope>NUCLEOTIDE SEQUENCE [LARGE SCALE GENOMIC DNA]</scope>
    <source>
        <strain evidence="9">DSM 10229 / NCIMB 13809 / X14</strain>
    </source>
</reference>
<dbReference type="InterPro" id="IPR025166">
    <property type="entry name" value="Integrase_DNA_bind_dom"/>
</dbReference>
<dbReference type="EMBL" id="CP000319">
    <property type="protein sequence ID" value="ABE62812.1"/>
    <property type="molecule type" value="Genomic_DNA"/>
</dbReference>
<comment type="similarity">
    <text evidence="1">Belongs to the 'phage' integrase family.</text>
</comment>
<dbReference type="AlphaFoldDB" id="Q1QLT5"/>
<evidence type="ECO:0000256" key="5">
    <source>
        <dbReference type="PROSITE-ProRule" id="PRU01248"/>
    </source>
</evidence>
<dbReference type="eggNOG" id="COG0582">
    <property type="taxonomic scope" value="Bacteria"/>
</dbReference>
<name>Q1QLT5_NITHX</name>
<dbReference type="PROSITE" id="PS51898">
    <property type="entry name" value="TYR_RECOMBINASE"/>
    <property type="match status" value="1"/>
</dbReference>
<dbReference type="PROSITE" id="PS51900">
    <property type="entry name" value="CB"/>
    <property type="match status" value="1"/>
</dbReference>
<evidence type="ECO:0000256" key="4">
    <source>
        <dbReference type="ARBA" id="ARBA00023172"/>
    </source>
</evidence>
<evidence type="ECO:0000259" key="6">
    <source>
        <dbReference type="PROSITE" id="PS51898"/>
    </source>
</evidence>
<feature type="domain" description="Tyr recombinase" evidence="6">
    <location>
        <begin position="206"/>
        <end position="397"/>
    </location>
</feature>
<dbReference type="InterPro" id="IPR011010">
    <property type="entry name" value="DNA_brk_join_enz"/>
</dbReference>
<evidence type="ECO:0000313" key="9">
    <source>
        <dbReference type="Proteomes" id="UP000001953"/>
    </source>
</evidence>
<dbReference type="PANTHER" id="PTHR30629">
    <property type="entry name" value="PROPHAGE INTEGRASE"/>
    <property type="match status" value="1"/>
</dbReference>
<dbReference type="CDD" id="cd00801">
    <property type="entry name" value="INT_P4_C"/>
    <property type="match status" value="1"/>
</dbReference>
<protein>
    <submittedName>
        <fullName evidence="8">Phage integrase</fullName>
    </submittedName>
</protein>
<proteinExistence type="inferred from homology"/>
<keyword evidence="4" id="KW-0233">DNA recombination</keyword>
<dbReference type="InterPro" id="IPR044068">
    <property type="entry name" value="CB"/>
</dbReference>
<dbReference type="InterPro" id="IPR038488">
    <property type="entry name" value="Integrase_DNA-bd_sf"/>
</dbReference>
<dbReference type="HOGENOM" id="CLU_027562_0_0_5"/>
<dbReference type="InterPro" id="IPR053876">
    <property type="entry name" value="Phage_int_M"/>
</dbReference>
<dbReference type="Gene3D" id="3.30.160.390">
    <property type="entry name" value="Integrase, DNA-binding domain"/>
    <property type="match status" value="1"/>
</dbReference>
<dbReference type="GO" id="GO:0003677">
    <property type="term" value="F:DNA binding"/>
    <property type="evidence" value="ECO:0007669"/>
    <property type="project" value="UniProtKB-UniRule"/>
</dbReference>
<gene>
    <name evidence="8" type="ordered locus">Nham_2014</name>
</gene>
<organism evidence="8 9">
    <name type="scientific">Nitrobacter hamburgensis (strain DSM 10229 / NCIMB 13809 / X14)</name>
    <dbReference type="NCBI Taxonomy" id="323097"/>
    <lineage>
        <taxon>Bacteria</taxon>
        <taxon>Pseudomonadati</taxon>
        <taxon>Pseudomonadota</taxon>
        <taxon>Alphaproteobacteria</taxon>
        <taxon>Hyphomicrobiales</taxon>
        <taxon>Nitrobacteraceae</taxon>
        <taxon>Nitrobacter</taxon>
    </lineage>
</organism>
<evidence type="ECO:0000256" key="2">
    <source>
        <dbReference type="ARBA" id="ARBA00022908"/>
    </source>
</evidence>
<dbReference type="InterPro" id="IPR050808">
    <property type="entry name" value="Phage_Integrase"/>
</dbReference>
<keyword evidence="3 5" id="KW-0238">DNA-binding</keyword>
<accession>Q1QLT5</accession>
<keyword evidence="2" id="KW-0229">DNA integration</keyword>
<dbReference type="InterPro" id="IPR002104">
    <property type="entry name" value="Integrase_catalytic"/>
</dbReference>
<sequence length="416" mass="46592">MGYFSMLTDTAIRKAKPGDKPFKMADSGGLHLYVSTAGGKLWRFRYRYADKEKLLTIGPYPDISLVDARAARDAAKASLRDGRDPGVIKKLRKLANVTSTANTFEAIAREWYDLNKGQWVERHADDVLTSLEREVFPVLGNIPVADIKAPEVLAVLRGIEARAKETARRVRQRMSAVFVYAISSGRADADPAATVQKAMAPMVKGRQPAITDLDAAREMLGKAEAEKAHPATKLALRIIALTVVRPGTLITTPWSEWTDMEDGVWRIPAARMKLRLQHKDDDARDHWVPLSRQALEAVEALRTLTGRGPIPFPNTRHAHRTMSENAIGYLLNRAGYHHRHVPHGWRATFSSVMNERFPADKPIIDLMLAHVPKDKVEGAYNRALHLERRRKLAQEWADLILKDARPAADLLVGPRK</sequence>
<dbReference type="Pfam" id="PF13356">
    <property type="entry name" value="Arm-DNA-bind_3"/>
    <property type="match status" value="1"/>
</dbReference>